<protein>
    <submittedName>
        <fullName evidence="2">Uncharacterized protein</fullName>
    </submittedName>
</protein>
<name>A0A6A7C2P8_9PEZI</name>
<evidence type="ECO:0000256" key="1">
    <source>
        <dbReference type="SAM" id="MobiDB-lite"/>
    </source>
</evidence>
<feature type="compositionally biased region" description="Polar residues" evidence="1">
    <location>
        <begin position="282"/>
        <end position="295"/>
    </location>
</feature>
<gene>
    <name evidence="2" type="ORF">K470DRAFT_270211</name>
</gene>
<reference evidence="2" key="1">
    <citation type="journal article" date="2020" name="Stud. Mycol.">
        <title>101 Dothideomycetes genomes: a test case for predicting lifestyles and emergence of pathogens.</title>
        <authorList>
            <person name="Haridas S."/>
            <person name="Albert R."/>
            <person name="Binder M."/>
            <person name="Bloem J."/>
            <person name="Labutti K."/>
            <person name="Salamov A."/>
            <person name="Andreopoulos B."/>
            <person name="Baker S."/>
            <person name="Barry K."/>
            <person name="Bills G."/>
            <person name="Bluhm B."/>
            <person name="Cannon C."/>
            <person name="Castanera R."/>
            <person name="Culley D."/>
            <person name="Daum C."/>
            <person name="Ezra D."/>
            <person name="Gonzalez J."/>
            <person name="Henrissat B."/>
            <person name="Kuo A."/>
            <person name="Liang C."/>
            <person name="Lipzen A."/>
            <person name="Lutzoni F."/>
            <person name="Magnuson J."/>
            <person name="Mondo S."/>
            <person name="Nolan M."/>
            <person name="Ohm R."/>
            <person name="Pangilinan J."/>
            <person name="Park H.-J."/>
            <person name="Ramirez L."/>
            <person name="Alfaro M."/>
            <person name="Sun H."/>
            <person name="Tritt A."/>
            <person name="Yoshinaga Y."/>
            <person name="Zwiers L.-H."/>
            <person name="Turgeon B."/>
            <person name="Goodwin S."/>
            <person name="Spatafora J."/>
            <person name="Crous P."/>
            <person name="Grigoriev I."/>
        </authorList>
    </citation>
    <scope>NUCLEOTIDE SEQUENCE</scope>
    <source>
        <strain evidence="2">CBS 480.64</strain>
    </source>
</reference>
<keyword evidence="3" id="KW-1185">Reference proteome</keyword>
<accession>A0A6A7C2P8</accession>
<feature type="compositionally biased region" description="Polar residues" evidence="1">
    <location>
        <begin position="249"/>
        <end position="264"/>
    </location>
</feature>
<evidence type="ECO:0000313" key="2">
    <source>
        <dbReference type="EMBL" id="KAF2860978.1"/>
    </source>
</evidence>
<dbReference type="EMBL" id="MU005976">
    <property type="protein sequence ID" value="KAF2860978.1"/>
    <property type="molecule type" value="Genomic_DNA"/>
</dbReference>
<evidence type="ECO:0000313" key="3">
    <source>
        <dbReference type="Proteomes" id="UP000799421"/>
    </source>
</evidence>
<feature type="region of interest" description="Disordered" evidence="1">
    <location>
        <begin position="229"/>
        <end position="264"/>
    </location>
</feature>
<organism evidence="2 3">
    <name type="scientific">Piedraia hortae CBS 480.64</name>
    <dbReference type="NCBI Taxonomy" id="1314780"/>
    <lineage>
        <taxon>Eukaryota</taxon>
        <taxon>Fungi</taxon>
        <taxon>Dikarya</taxon>
        <taxon>Ascomycota</taxon>
        <taxon>Pezizomycotina</taxon>
        <taxon>Dothideomycetes</taxon>
        <taxon>Dothideomycetidae</taxon>
        <taxon>Capnodiales</taxon>
        <taxon>Piedraiaceae</taxon>
        <taxon>Piedraia</taxon>
    </lineage>
</organism>
<dbReference type="AlphaFoldDB" id="A0A6A7C2P8"/>
<dbReference type="OrthoDB" id="5419922at2759"/>
<proteinExistence type="predicted"/>
<feature type="region of interest" description="Disordered" evidence="1">
    <location>
        <begin position="205"/>
        <end position="224"/>
    </location>
</feature>
<dbReference type="Proteomes" id="UP000799421">
    <property type="component" value="Unassembled WGS sequence"/>
</dbReference>
<feature type="region of interest" description="Disordered" evidence="1">
    <location>
        <begin position="276"/>
        <end position="308"/>
    </location>
</feature>
<sequence length="353" mass="38631">MNRKNEKVRGYQWSSASAFQKSREFLNVNLDDCAPLSAPVIVPDPEDVLFPDDRARKRRRVESLVQGFLHGSPLRITSARPSPTSLKLTVEQDKRRVHGKPYKLRPAQKPAKAELTLDDMKVLKPISVEQKSKEATLDLGNDSKNLLHMDQHPSIFGQMSRNKSYSPVNKNSAAVVGKNFCTDISNQAGSASPSHIEHLKLSRLVDGGDQRGGSPSNAKVDPLLPIRHQPFLLPTSDSPNVVPSEHQNRQPVFPQNLNHQTEPSNLSKSAIISQAAYPPSRSVAQQSNGTHSSGPYTFIPPDNGERSISTIPVHDRHVSPSKYAALAYDQCAAAVASIPSSRAPPAKPILLIP</sequence>